<dbReference type="GO" id="GO:0005737">
    <property type="term" value="C:cytoplasm"/>
    <property type="evidence" value="ECO:0007669"/>
    <property type="project" value="UniProtKB-SubCell"/>
</dbReference>
<organism evidence="4 5">
    <name type="scientific">Thermosipho japonicus</name>
    <dbReference type="NCBI Taxonomy" id="90323"/>
    <lineage>
        <taxon>Bacteria</taxon>
        <taxon>Thermotogati</taxon>
        <taxon>Thermotogota</taxon>
        <taxon>Thermotogae</taxon>
        <taxon>Thermotogales</taxon>
        <taxon>Fervidobacteriaceae</taxon>
        <taxon>Thermosipho</taxon>
    </lineage>
</organism>
<evidence type="ECO:0000256" key="2">
    <source>
        <dbReference type="ARBA" id="ARBA00011738"/>
    </source>
</evidence>
<dbReference type="SUPFAM" id="SSF47979">
    <property type="entry name" value="Iron-dependent repressor protein, dimerization domain"/>
    <property type="match status" value="1"/>
</dbReference>
<accession>A0A841GL61</accession>
<dbReference type="PANTHER" id="PTHR33238">
    <property type="entry name" value="IRON (METAL) DEPENDENT REPRESSOR, DTXR FAMILY"/>
    <property type="match status" value="1"/>
</dbReference>
<dbReference type="SMART" id="SM00529">
    <property type="entry name" value="HTH_DTXR"/>
    <property type="match status" value="1"/>
</dbReference>
<keyword evidence="5" id="KW-1185">Reference proteome</keyword>
<dbReference type="Gene3D" id="1.10.10.10">
    <property type="entry name" value="Winged helix-like DNA-binding domain superfamily/Winged helix DNA-binding domain"/>
    <property type="match status" value="1"/>
</dbReference>
<dbReference type="InterPro" id="IPR036388">
    <property type="entry name" value="WH-like_DNA-bd_sf"/>
</dbReference>
<dbReference type="InterPro" id="IPR022689">
    <property type="entry name" value="Iron_dep_repressor"/>
</dbReference>
<dbReference type="PANTHER" id="PTHR33238:SF11">
    <property type="entry name" value="TRANSCRIPTIONAL REGULATOR MNTR"/>
    <property type="match status" value="1"/>
</dbReference>
<dbReference type="GO" id="GO:0046983">
    <property type="term" value="F:protein dimerization activity"/>
    <property type="evidence" value="ECO:0007669"/>
    <property type="project" value="InterPro"/>
</dbReference>
<proteinExistence type="predicted"/>
<dbReference type="GO" id="GO:0003700">
    <property type="term" value="F:DNA-binding transcription factor activity"/>
    <property type="evidence" value="ECO:0007669"/>
    <property type="project" value="InterPro"/>
</dbReference>
<dbReference type="GO" id="GO:0046914">
    <property type="term" value="F:transition metal ion binding"/>
    <property type="evidence" value="ECO:0007669"/>
    <property type="project" value="InterPro"/>
</dbReference>
<dbReference type="RefSeq" id="WP_184619729.1">
    <property type="nucleotide sequence ID" value="NZ_JACHEX010000004.1"/>
</dbReference>
<dbReference type="InterPro" id="IPR036421">
    <property type="entry name" value="Fe_dep_repressor_sf"/>
</dbReference>
<dbReference type="InterPro" id="IPR050536">
    <property type="entry name" value="DtxR_MntR_Metal-Reg"/>
</dbReference>
<dbReference type="SUPFAM" id="SSF46785">
    <property type="entry name" value="Winged helix' DNA-binding domain"/>
    <property type="match status" value="1"/>
</dbReference>
<protein>
    <submittedName>
        <fullName evidence="4">DtxR family Mn-dependent transcriptional regulator</fullName>
    </submittedName>
</protein>
<dbReference type="AlphaFoldDB" id="A0A841GL61"/>
<evidence type="ECO:0000259" key="3">
    <source>
        <dbReference type="Pfam" id="PF02742"/>
    </source>
</evidence>
<dbReference type="Pfam" id="PF02742">
    <property type="entry name" value="Fe_dep_repr_C"/>
    <property type="match status" value="1"/>
</dbReference>
<comment type="caution">
    <text evidence="4">The sequence shown here is derived from an EMBL/GenBank/DDBJ whole genome shotgun (WGS) entry which is preliminary data.</text>
</comment>
<sequence length="161" mass="18488">MSVEYNLTKAERKYLLMVFLTLNSMGWTRLKKIADFAGVKMPSAKQALDSLAEKGLIYYEKRGAITLTDEGKKIAIMENKNIRAVQKFLVEILGIAPEKAWNSCLKIYFDMDEEAASKFLLFAKFINECPQEKPLFIKHFKEYLSKGKITDNCPFLNKEGE</sequence>
<comment type="subcellular location">
    <subcellularLocation>
        <location evidence="1">Cytoplasm</location>
    </subcellularLocation>
</comment>
<evidence type="ECO:0000256" key="1">
    <source>
        <dbReference type="ARBA" id="ARBA00004496"/>
    </source>
</evidence>
<gene>
    <name evidence="4" type="ORF">HNP65_001600</name>
</gene>
<name>A0A841GL61_9BACT</name>
<feature type="domain" description="Iron dependent repressor metal binding and dimerisation" evidence="3">
    <location>
        <begin position="68"/>
        <end position="134"/>
    </location>
</feature>
<dbReference type="InterPro" id="IPR001367">
    <property type="entry name" value="Fe_dep_repressor"/>
</dbReference>
<dbReference type="InterPro" id="IPR036390">
    <property type="entry name" value="WH_DNA-bd_sf"/>
</dbReference>
<dbReference type="EMBL" id="JACHEX010000004">
    <property type="protein sequence ID" value="MBB6063137.1"/>
    <property type="molecule type" value="Genomic_DNA"/>
</dbReference>
<evidence type="ECO:0000313" key="5">
    <source>
        <dbReference type="Proteomes" id="UP000555828"/>
    </source>
</evidence>
<evidence type="ECO:0000313" key="4">
    <source>
        <dbReference type="EMBL" id="MBB6063137.1"/>
    </source>
</evidence>
<reference evidence="4 5" key="1">
    <citation type="submission" date="2020-08" db="EMBL/GenBank/DDBJ databases">
        <title>Genomic Encyclopedia of Type Strains, Phase IV (KMG-IV): sequencing the most valuable type-strain genomes for metagenomic binning, comparative biology and taxonomic classification.</title>
        <authorList>
            <person name="Goeker M."/>
        </authorList>
    </citation>
    <scope>NUCLEOTIDE SEQUENCE [LARGE SCALE GENOMIC DNA]</scope>
    <source>
        <strain evidence="4 5">DSM 13481</strain>
    </source>
</reference>
<dbReference type="Proteomes" id="UP000555828">
    <property type="component" value="Unassembled WGS sequence"/>
</dbReference>
<comment type="subunit">
    <text evidence="2">Homodimer.</text>
</comment>